<dbReference type="Gene3D" id="3.80.10.10">
    <property type="entry name" value="Ribonuclease Inhibitor"/>
    <property type="match status" value="1"/>
</dbReference>
<dbReference type="InterPro" id="IPR032675">
    <property type="entry name" value="LRR_dom_sf"/>
</dbReference>
<dbReference type="EMBL" id="JARKIB010000301">
    <property type="protein sequence ID" value="KAJ7715831.1"/>
    <property type="molecule type" value="Genomic_DNA"/>
</dbReference>
<organism evidence="1 2">
    <name type="scientific">Mycena metata</name>
    <dbReference type="NCBI Taxonomy" id="1033252"/>
    <lineage>
        <taxon>Eukaryota</taxon>
        <taxon>Fungi</taxon>
        <taxon>Dikarya</taxon>
        <taxon>Basidiomycota</taxon>
        <taxon>Agaricomycotina</taxon>
        <taxon>Agaricomycetes</taxon>
        <taxon>Agaricomycetidae</taxon>
        <taxon>Agaricales</taxon>
        <taxon>Marasmiineae</taxon>
        <taxon>Mycenaceae</taxon>
        <taxon>Mycena</taxon>
    </lineage>
</organism>
<evidence type="ECO:0008006" key="3">
    <source>
        <dbReference type="Google" id="ProtNLM"/>
    </source>
</evidence>
<evidence type="ECO:0000313" key="2">
    <source>
        <dbReference type="Proteomes" id="UP001215598"/>
    </source>
</evidence>
<accession>A0AAD7H9P9</accession>
<sequence>MFALQTQLSRSGYSPLHILFHWPADDAYEPGSRSRLRTLAQALVPSCDRWETAELSWDPKDHSMVQILSSIRGRLPLLKRLEIFSDECNAVDATDVFASAPSLREVILTDSEYDLPSAPISAPWAQITCLRVKFTFSYLLKILRASPNLEECGLSLVEGSRAPSVPNTWPTSRACANYAGPLDNVLPFISRVRCRLAGLSAHHRYHSASLILLLKALPTLSSLSVLSFDMNNYPLLTALTSCDSLPVICPDLQPLSLSIDVPTRTTTLPGMLESRWRTSPLESVAVFDYSIDALPDRLQALKDQGLNIVLNSSVDLDPDMRMPGWA</sequence>
<protein>
    <recommendedName>
        <fullName evidence="3">F-box protein</fullName>
    </recommendedName>
</protein>
<reference evidence="1" key="1">
    <citation type="submission" date="2023-03" db="EMBL/GenBank/DDBJ databases">
        <title>Massive genome expansion in bonnet fungi (Mycena s.s.) driven by repeated elements and novel gene families across ecological guilds.</title>
        <authorList>
            <consortium name="Lawrence Berkeley National Laboratory"/>
            <person name="Harder C.B."/>
            <person name="Miyauchi S."/>
            <person name="Viragh M."/>
            <person name="Kuo A."/>
            <person name="Thoen E."/>
            <person name="Andreopoulos B."/>
            <person name="Lu D."/>
            <person name="Skrede I."/>
            <person name="Drula E."/>
            <person name="Henrissat B."/>
            <person name="Morin E."/>
            <person name="Kohler A."/>
            <person name="Barry K."/>
            <person name="LaButti K."/>
            <person name="Morin E."/>
            <person name="Salamov A."/>
            <person name="Lipzen A."/>
            <person name="Mereny Z."/>
            <person name="Hegedus B."/>
            <person name="Baldrian P."/>
            <person name="Stursova M."/>
            <person name="Weitz H."/>
            <person name="Taylor A."/>
            <person name="Grigoriev I.V."/>
            <person name="Nagy L.G."/>
            <person name="Martin F."/>
            <person name="Kauserud H."/>
        </authorList>
    </citation>
    <scope>NUCLEOTIDE SEQUENCE</scope>
    <source>
        <strain evidence="1">CBHHK182m</strain>
    </source>
</reference>
<proteinExistence type="predicted"/>
<dbReference type="Proteomes" id="UP001215598">
    <property type="component" value="Unassembled WGS sequence"/>
</dbReference>
<keyword evidence="2" id="KW-1185">Reference proteome</keyword>
<gene>
    <name evidence="1" type="ORF">B0H16DRAFT_1898596</name>
</gene>
<evidence type="ECO:0000313" key="1">
    <source>
        <dbReference type="EMBL" id="KAJ7715831.1"/>
    </source>
</evidence>
<dbReference type="AlphaFoldDB" id="A0AAD7H9P9"/>
<name>A0AAD7H9P9_9AGAR</name>
<comment type="caution">
    <text evidence="1">The sequence shown here is derived from an EMBL/GenBank/DDBJ whole genome shotgun (WGS) entry which is preliminary data.</text>
</comment>